<organism evidence="10 11">
    <name type="scientific">Peptidiphaga gingivicola</name>
    <dbReference type="NCBI Taxonomy" id="2741497"/>
    <lineage>
        <taxon>Bacteria</taxon>
        <taxon>Bacillati</taxon>
        <taxon>Actinomycetota</taxon>
        <taxon>Actinomycetes</taxon>
        <taxon>Actinomycetales</taxon>
        <taxon>Actinomycetaceae</taxon>
        <taxon>Peptidiphaga</taxon>
    </lineage>
</organism>
<evidence type="ECO:0000256" key="7">
    <source>
        <dbReference type="RuleBase" id="RU363032"/>
    </source>
</evidence>
<proteinExistence type="inferred from homology"/>
<sequence>MVDAADAAVKNEAVNAESGANARSRKATSKRRSSTKKSPMERRQRRAGYVFVAPAMIFTAVFFFLPMAFSLWWSFTKYNGVTDPKFVGLDNYSDLFADDQFRTAAGNTAIFALVTMTIGPLLGLVSALLLNRARVGQALFRAAFFLPVTMSLVVVSTMWKMLLNDDGLINRAIEFFGGEGRQWLSDPDTALLAVCAASIWQGFGFETVILLAALQGIPRERYEAAAVDGAGPWRTFRAVTLPALRPALLFVYVVGIIGAFQVYDQVYVMTRGGPADSTMTVVYYLVEKFHRLDLGHASAAAYLLVIFLAAASALQMRLERRPS</sequence>
<feature type="domain" description="ABC transmembrane type-1" evidence="9">
    <location>
        <begin position="105"/>
        <end position="315"/>
    </location>
</feature>
<feature type="transmembrane region" description="Helical" evidence="7">
    <location>
        <begin position="109"/>
        <end position="130"/>
    </location>
</feature>
<keyword evidence="11" id="KW-1185">Reference proteome</keyword>
<evidence type="ECO:0000256" key="2">
    <source>
        <dbReference type="ARBA" id="ARBA00022448"/>
    </source>
</evidence>
<dbReference type="STRING" id="1823756.A4H34_01310"/>
<evidence type="ECO:0000256" key="1">
    <source>
        <dbReference type="ARBA" id="ARBA00004651"/>
    </source>
</evidence>
<feature type="transmembrane region" description="Helical" evidence="7">
    <location>
        <begin position="142"/>
        <end position="162"/>
    </location>
</feature>
<dbReference type="Pfam" id="PF00528">
    <property type="entry name" value="BPD_transp_1"/>
    <property type="match status" value="1"/>
</dbReference>
<dbReference type="Gene3D" id="1.10.3720.10">
    <property type="entry name" value="MetI-like"/>
    <property type="match status" value="1"/>
</dbReference>
<dbReference type="SUPFAM" id="SSF161098">
    <property type="entry name" value="MetI-like"/>
    <property type="match status" value="1"/>
</dbReference>
<dbReference type="AlphaFoldDB" id="A0A179B316"/>
<evidence type="ECO:0000256" key="4">
    <source>
        <dbReference type="ARBA" id="ARBA00022692"/>
    </source>
</evidence>
<keyword evidence="3" id="KW-1003">Cell membrane</keyword>
<dbReference type="InterPro" id="IPR051393">
    <property type="entry name" value="ABC_transporter_permease"/>
</dbReference>
<evidence type="ECO:0000256" key="8">
    <source>
        <dbReference type="SAM" id="MobiDB-lite"/>
    </source>
</evidence>
<evidence type="ECO:0000259" key="9">
    <source>
        <dbReference type="PROSITE" id="PS50928"/>
    </source>
</evidence>
<keyword evidence="5 7" id="KW-1133">Transmembrane helix</keyword>
<evidence type="ECO:0000256" key="6">
    <source>
        <dbReference type="ARBA" id="ARBA00023136"/>
    </source>
</evidence>
<evidence type="ECO:0000313" key="11">
    <source>
        <dbReference type="Proteomes" id="UP000078368"/>
    </source>
</evidence>
<dbReference type="CDD" id="cd06261">
    <property type="entry name" value="TM_PBP2"/>
    <property type="match status" value="1"/>
</dbReference>
<feature type="transmembrane region" description="Helical" evidence="7">
    <location>
        <begin position="47"/>
        <end position="75"/>
    </location>
</feature>
<dbReference type="EMBL" id="LVZK01000001">
    <property type="protein sequence ID" value="OAP85860.1"/>
    <property type="molecule type" value="Genomic_DNA"/>
</dbReference>
<evidence type="ECO:0000256" key="5">
    <source>
        <dbReference type="ARBA" id="ARBA00022989"/>
    </source>
</evidence>
<dbReference type="PROSITE" id="PS50928">
    <property type="entry name" value="ABC_TM1"/>
    <property type="match status" value="1"/>
</dbReference>
<feature type="transmembrane region" description="Helical" evidence="7">
    <location>
        <begin position="190"/>
        <end position="214"/>
    </location>
</feature>
<feature type="compositionally biased region" description="Basic residues" evidence="8">
    <location>
        <begin position="23"/>
        <end position="35"/>
    </location>
</feature>
<reference evidence="10" key="1">
    <citation type="submission" date="2016-04" db="EMBL/GenBank/DDBJ databases">
        <title>Peptidophaga gingivicola gen. nov., sp. nov., isolated from human subgingival plaque.</title>
        <authorList>
            <person name="Beall C.J."/>
            <person name="Mokrzan E.M."/>
            <person name="Griffen A.L."/>
            <person name="Leys E.J."/>
        </authorList>
    </citation>
    <scope>NUCLEOTIDE SEQUENCE [LARGE SCALE GENOMIC DNA]</scope>
    <source>
        <strain evidence="10">BA112</strain>
    </source>
</reference>
<keyword evidence="6 7" id="KW-0472">Membrane</keyword>
<dbReference type="Proteomes" id="UP000078368">
    <property type="component" value="Unassembled WGS sequence"/>
</dbReference>
<dbReference type="InterPro" id="IPR035906">
    <property type="entry name" value="MetI-like_sf"/>
</dbReference>
<feature type="transmembrane region" description="Helical" evidence="7">
    <location>
        <begin position="243"/>
        <end position="263"/>
    </location>
</feature>
<feature type="region of interest" description="Disordered" evidence="8">
    <location>
        <begin position="14"/>
        <end position="41"/>
    </location>
</feature>
<dbReference type="RefSeq" id="WP_082902967.1">
    <property type="nucleotide sequence ID" value="NZ_LVZK01000001.1"/>
</dbReference>
<dbReference type="InterPro" id="IPR000515">
    <property type="entry name" value="MetI-like"/>
</dbReference>
<evidence type="ECO:0000256" key="3">
    <source>
        <dbReference type="ARBA" id="ARBA00022475"/>
    </source>
</evidence>
<keyword evidence="4 7" id="KW-0812">Transmembrane</keyword>
<name>A0A179B316_9ACTO</name>
<dbReference type="GO" id="GO:0055085">
    <property type="term" value="P:transmembrane transport"/>
    <property type="evidence" value="ECO:0007669"/>
    <property type="project" value="InterPro"/>
</dbReference>
<comment type="subcellular location">
    <subcellularLocation>
        <location evidence="1 7">Cell membrane</location>
        <topology evidence="1 7">Multi-pass membrane protein</topology>
    </subcellularLocation>
</comment>
<dbReference type="GO" id="GO:0005886">
    <property type="term" value="C:plasma membrane"/>
    <property type="evidence" value="ECO:0007669"/>
    <property type="project" value="UniProtKB-SubCell"/>
</dbReference>
<evidence type="ECO:0000313" key="10">
    <source>
        <dbReference type="EMBL" id="OAP85860.1"/>
    </source>
</evidence>
<dbReference type="PANTHER" id="PTHR30193:SF41">
    <property type="entry name" value="DIACETYLCHITOBIOSE UPTAKE SYSTEM PERMEASE PROTEIN NGCF"/>
    <property type="match status" value="1"/>
</dbReference>
<gene>
    <name evidence="10" type="ORF">A4H34_01310</name>
</gene>
<keyword evidence="2 7" id="KW-0813">Transport</keyword>
<comment type="caution">
    <text evidence="10">The sequence shown here is derived from an EMBL/GenBank/DDBJ whole genome shotgun (WGS) entry which is preliminary data.</text>
</comment>
<dbReference type="OrthoDB" id="3265694at2"/>
<accession>A0A179B316</accession>
<protein>
    <submittedName>
        <fullName evidence="10">Transmembrane permease MsmF</fullName>
    </submittedName>
</protein>
<feature type="transmembrane region" description="Helical" evidence="7">
    <location>
        <begin position="294"/>
        <end position="314"/>
    </location>
</feature>
<dbReference type="SUPFAM" id="SSF160964">
    <property type="entry name" value="MalF N-terminal region-like"/>
    <property type="match status" value="1"/>
</dbReference>
<comment type="similarity">
    <text evidence="7">Belongs to the binding-protein-dependent transport system permease family.</text>
</comment>
<dbReference type="PANTHER" id="PTHR30193">
    <property type="entry name" value="ABC TRANSPORTER PERMEASE PROTEIN"/>
    <property type="match status" value="1"/>
</dbReference>